<feature type="domain" description="FHA" evidence="2">
    <location>
        <begin position="96"/>
        <end position="148"/>
    </location>
</feature>
<dbReference type="CDD" id="cd00060">
    <property type="entry name" value="FHA"/>
    <property type="match status" value="1"/>
</dbReference>
<reference evidence="4 5" key="1">
    <citation type="journal article" date="2017" name="Genome Announc.">
        <title>Draft Genome Sequence of a Sporulating and Motile Strain of Lachnotalea glycerini Isolated from Water in Quebec City, Canada.</title>
        <authorList>
            <person name="Maheux A.F."/>
            <person name="Boudreau D.K."/>
            <person name="Berube E."/>
            <person name="Boissinot M."/>
            <person name="Raymond F."/>
            <person name="Brodeur S."/>
            <person name="Corbeil J."/>
            <person name="Isabel S."/>
            <person name="Omar R.F."/>
            <person name="Bergeron M.G."/>
        </authorList>
    </citation>
    <scope>NUCLEOTIDE SEQUENCE [LARGE SCALE GENOMIC DNA]</scope>
    <source>
        <strain evidence="4 5">CCRI-19302</strain>
    </source>
</reference>
<dbReference type="Proteomes" id="UP000247523">
    <property type="component" value="Unassembled WGS sequence"/>
</dbReference>
<keyword evidence="1" id="KW-0472">Membrane</keyword>
<dbReference type="InterPro" id="IPR008984">
    <property type="entry name" value="SMAD_FHA_dom_sf"/>
</dbReference>
<evidence type="ECO:0000313" key="3">
    <source>
        <dbReference type="EMBL" id="PXV86915.1"/>
    </source>
</evidence>
<evidence type="ECO:0000256" key="1">
    <source>
        <dbReference type="SAM" id="Phobius"/>
    </source>
</evidence>
<name>A0A255IAX1_9FIRM</name>
<comment type="caution">
    <text evidence="3">The sequence shown here is derived from an EMBL/GenBank/DDBJ whole genome shotgun (WGS) entry which is preliminary data.</text>
</comment>
<dbReference type="InterPro" id="IPR000253">
    <property type="entry name" value="FHA_dom"/>
</dbReference>
<evidence type="ECO:0000313" key="6">
    <source>
        <dbReference type="Proteomes" id="UP000247523"/>
    </source>
</evidence>
<protein>
    <submittedName>
        <fullName evidence="3">FHA domain-containing protein</fullName>
    </submittedName>
</protein>
<reference evidence="3 6" key="2">
    <citation type="submission" date="2018-05" db="EMBL/GenBank/DDBJ databases">
        <title>Genomic Encyclopedia of Type Strains, Phase IV (KMG-IV): sequencing the most valuable type-strain genomes for metagenomic binning, comparative biology and taxonomic classification.</title>
        <authorList>
            <person name="Goeker M."/>
        </authorList>
    </citation>
    <scope>NUCLEOTIDE SEQUENCE [LARGE SCALE GENOMIC DNA]</scope>
    <source>
        <strain evidence="3 6">DSM 28816</strain>
    </source>
</reference>
<gene>
    <name evidence="3" type="ORF">C8E03_111115</name>
    <name evidence="4" type="ORF">CG710_014635</name>
</gene>
<reference evidence="4" key="3">
    <citation type="submission" date="2018-07" db="EMBL/GenBank/DDBJ databases">
        <authorList>
            <person name="Quirk P.G."/>
            <person name="Krulwich T.A."/>
        </authorList>
    </citation>
    <scope>NUCLEOTIDE SEQUENCE</scope>
    <source>
        <strain evidence="4">CCRI-19302</strain>
    </source>
</reference>
<evidence type="ECO:0000313" key="4">
    <source>
        <dbReference type="EMBL" id="RDY30432.1"/>
    </source>
</evidence>
<organism evidence="3 6">
    <name type="scientific">Lachnotalea glycerini</name>
    <dbReference type="NCBI Taxonomy" id="1763509"/>
    <lineage>
        <taxon>Bacteria</taxon>
        <taxon>Bacillati</taxon>
        <taxon>Bacillota</taxon>
        <taxon>Clostridia</taxon>
        <taxon>Lachnospirales</taxon>
        <taxon>Lachnospiraceae</taxon>
        <taxon>Lachnotalea</taxon>
    </lineage>
</organism>
<dbReference type="AlphaFoldDB" id="A0A255IAX1"/>
<proteinExistence type="predicted"/>
<dbReference type="RefSeq" id="WP_094378432.1">
    <property type="nucleotide sequence ID" value="NZ_NOKA02000037.1"/>
</dbReference>
<keyword evidence="1" id="KW-0812">Transmembrane</keyword>
<sequence length="181" mass="20524">MKRNLNYIIAVLLVAIATIILLYSKIPYFWLWIMLALALAGVHVFWAEKEERASIPENKYISEKERAPVSTLTEVILLSENDEKLTSWDIYGKNGLVIGRDIGENQVDINLDQTTYASMIDIEHAVLNFSGNDWYVEDISVKNGVSIQKTDGKKYKLAYGKPCKLERGDIVCVALTRLQVI</sequence>
<dbReference type="EMBL" id="QICS01000011">
    <property type="protein sequence ID" value="PXV86915.1"/>
    <property type="molecule type" value="Genomic_DNA"/>
</dbReference>
<feature type="transmembrane region" description="Helical" evidence="1">
    <location>
        <begin position="29"/>
        <end position="47"/>
    </location>
</feature>
<accession>A0A255IAX1</accession>
<dbReference type="Proteomes" id="UP000216411">
    <property type="component" value="Unassembled WGS sequence"/>
</dbReference>
<evidence type="ECO:0000259" key="2">
    <source>
        <dbReference type="PROSITE" id="PS50006"/>
    </source>
</evidence>
<keyword evidence="1" id="KW-1133">Transmembrane helix</keyword>
<dbReference type="OrthoDB" id="2473431at2"/>
<dbReference type="Gene3D" id="2.60.200.20">
    <property type="match status" value="1"/>
</dbReference>
<dbReference type="Pfam" id="PF00498">
    <property type="entry name" value="FHA"/>
    <property type="match status" value="1"/>
</dbReference>
<feature type="transmembrane region" description="Helical" evidence="1">
    <location>
        <begin position="7"/>
        <end position="23"/>
    </location>
</feature>
<dbReference type="SUPFAM" id="SSF49879">
    <property type="entry name" value="SMAD/FHA domain"/>
    <property type="match status" value="1"/>
</dbReference>
<dbReference type="EMBL" id="NOKA02000037">
    <property type="protein sequence ID" value="RDY30432.1"/>
    <property type="molecule type" value="Genomic_DNA"/>
</dbReference>
<evidence type="ECO:0000313" key="5">
    <source>
        <dbReference type="Proteomes" id="UP000216411"/>
    </source>
</evidence>
<keyword evidence="5" id="KW-1185">Reference proteome</keyword>
<dbReference type="PROSITE" id="PS50006">
    <property type="entry name" value="FHA_DOMAIN"/>
    <property type="match status" value="1"/>
</dbReference>